<keyword evidence="3" id="KW-0804">Transcription</keyword>
<dbReference type="InterPro" id="IPR028082">
    <property type="entry name" value="Peripla_BP_I"/>
</dbReference>
<dbReference type="InterPro" id="IPR000843">
    <property type="entry name" value="HTH_LacI"/>
</dbReference>
<dbReference type="PROSITE" id="PS50932">
    <property type="entry name" value="HTH_LACI_2"/>
    <property type="match status" value="1"/>
</dbReference>
<dbReference type="InterPro" id="IPR046335">
    <property type="entry name" value="LacI/GalR-like_sensor"/>
</dbReference>
<evidence type="ECO:0000313" key="6">
    <source>
        <dbReference type="EMBL" id="MBP2410177.1"/>
    </source>
</evidence>
<organism evidence="6 7">
    <name type="scientific">Brachybacterium fresconis</name>
    <dbReference type="NCBI Taxonomy" id="173363"/>
    <lineage>
        <taxon>Bacteria</taxon>
        <taxon>Bacillati</taxon>
        <taxon>Actinomycetota</taxon>
        <taxon>Actinomycetes</taxon>
        <taxon>Micrococcales</taxon>
        <taxon>Dermabacteraceae</taxon>
        <taxon>Brachybacterium</taxon>
    </lineage>
</organism>
<sequence>MPPAMRRATQRDVAERAGVSTATVSYVLSGRSGPGKPPTAATHERVLRAADEVGYELNHIARSLRRQRSDVIALMYPAPASPWSDRLIEQLQAAADPRHLTVIALPVTPTSAEHSVLRPLRERMVDGAVLLPDCPVDVEELAGIAQRGQSLLVFHDEAVPDGFDVVHQDRLTACRAGIERLLVAGHRRIAHLAHERELENPERSVKFRSYRDALADHGIGLDPDLIVPVADSRQEAHTAVTSLLRSANPPTAVFSATDRAAIDAVWAARELGIDVPEQLAIVGVGNIPEGEIMSPRLTTVGLPELDFTVEVERFFTRLEAAEPLPGTVIRSPWHLLARDSG</sequence>
<keyword evidence="7" id="KW-1185">Reference proteome</keyword>
<evidence type="ECO:0000259" key="4">
    <source>
        <dbReference type="PROSITE" id="PS50932"/>
    </source>
</evidence>
<dbReference type="SUPFAM" id="SSF47413">
    <property type="entry name" value="lambda repressor-like DNA-binding domains"/>
    <property type="match status" value="1"/>
</dbReference>
<dbReference type="InterPro" id="IPR001387">
    <property type="entry name" value="Cro/C1-type_HTH"/>
</dbReference>
<feature type="domain" description="HTH cro/C1-type" evidence="5">
    <location>
        <begin position="9"/>
        <end position="34"/>
    </location>
</feature>
<dbReference type="SMART" id="SM00354">
    <property type="entry name" value="HTH_LACI"/>
    <property type="match status" value="1"/>
</dbReference>
<evidence type="ECO:0000256" key="3">
    <source>
        <dbReference type="ARBA" id="ARBA00023163"/>
    </source>
</evidence>
<dbReference type="Pfam" id="PF00356">
    <property type="entry name" value="LacI"/>
    <property type="match status" value="1"/>
</dbReference>
<evidence type="ECO:0000313" key="7">
    <source>
        <dbReference type="Proteomes" id="UP000698222"/>
    </source>
</evidence>
<dbReference type="CDD" id="cd01392">
    <property type="entry name" value="HTH_LacI"/>
    <property type="match status" value="1"/>
</dbReference>
<evidence type="ECO:0000256" key="2">
    <source>
        <dbReference type="ARBA" id="ARBA00023125"/>
    </source>
</evidence>
<dbReference type="PANTHER" id="PTHR30146">
    <property type="entry name" value="LACI-RELATED TRANSCRIPTIONAL REPRESSOR"/>
    <property type="match status" value="1"/>
</dbReference>
<dbReference type="PROSITE" id="PS50943">
    <property type="entry name" value="HTH_CROC1"/>
    <property type="match status" value="1"/>
</dbReference>
<proteinExistence type="predicted"/>
<evidence type="ECO:0000256" key="1">
    <source>
        <dbReference type="ARBA" id="ARBA00023015"/>
    </source>
</evidence>
<accession>A0ABS4YN07</accession>
<dbReference type="EMBL" id="JAGIOC010000001">
    <property type="protein sequence ID" value="MBP2410177.1"/>
    <property type="molecule type" value="Genomic_DNA"/>
</dbReference>
<keyword evidence="2" id="KW-0238">DNA-binding</keyword>
<reference evidence="6 7" key="1">
    <citation type="submission" date="2021-03" db="EMBL/GenBank/DDBJ databases">
        <title>Sequencing the genomes of 1000 actinobacteria strains.</title>
        <authorList>
            <person name="Klenk H.-P."/>
        </authorList>
    </citation>
    <scope>NUCLEOTIDE SEQUENCE [LARGE SCALE GENOMIC DNA]</scope>
    <source>
        <strain evidence="6 7">DSM 14564</strain>
    </source>
</reference>
<dbReference type="RefSeq" id="WP_209893395.1">
    <property type="nucleotide sequence ID" value="NZ_BAAAJV010000041.1"/>
</dbReference>
<dbReference type="Gene3D" id="1.10.260.40">
    <property type="entry name" value="lambda repressor-like DNA-binding domains"/>
    <property type="match status" value="1"/>
</dbReference>
<keyword evidence="1" id="KW-0805">Transcription regulation</keyword>
<feature type="domain" description="HTH lacI-type" evidence="4">
    <location>
        <begin position="8"/>
        <end position="66"/>
    </location>
</feature>
<dbReference type="InterPro" id="IPR010982">
    <property type="entry name" value="Lambda_DNA-bd_dom_sf"/>
</dbReference>
<dbReference type="PANTHER" id="PTHR30146:SF109">
    <property type="entry name" value="HTH-TYPE TRANSCRIPTIONAL REGULATOR GALS"/>
    <property type="match status" value="1"/>
</dbReference>
<name>A0ABS4YN07_9MICO</name>
<protein>
    <submittedName>
        <fullName evidence="6">LacI family transcriptional regulator</fullName>
    </submittedName>
</protein>
<dbReference type="Pfam" id="PF13377">
    <property type="entry name" value="Peripla_BP_3"/>
    <property type="match status" value="1"/>
</dbReference>
<comment type="caution">
    <text evidence="6">The sequence shown here is derived from an EMBL/GenBank/DDBJ whole genome shotgun (WGS) entry which is preliminary data.</text>
</comment>
<dbReference type="CDD" id="cd06267">
    <property type="entry name" value="PBP1_LacI_sugar_binding-like"/>
    <property type="match status" value="1"/>
</dbReference>
<gene>
    <name evidence="6" type="ORF">JOF44_003080</name>
</gene>
<evidence type="ECO:0000259" key="5">
    <source>
        <dbReference type="PROSITE" id="PS50943"/>
    </source>
</evidence>
<dbReference type="Proteomes" id="UP000698222">
    <property type="component" value="Unassembled WGS sequence"/>
</dbReference>
<dbReference type="SUPFAM" id="SSF53822">
    <property type="entry name" value="Periplasmic binding protein-like I"/>
    <property type="match status" value="1"/>
</dbReference>
<dbReference type="Gene3D" id="3.40.50.2300">
    <property type="match status" value="2"/>
</dbReference>